<dbReference type="AlphaFoldDB" id="A0A9P1IIB9"/>
<dbReference type="PANTHER" id="PTHR46454:SF17">
    <property type="entry name" value="DYNEIN HEAVY CHAIN LINKER DOMAIN-CONTAINING PROTEIN"/>
    <property type="match status" value="1"/>
</dbReference>
<dbReference type="Proteomes" id="UP001152747">
    <property type="component" value="Unassembled WGS sequence"/>
</dbReference>
<comment type="caution">
    <text evidence="1">The sequence shown here is derived from an EMBL/GenBank/DDBJ whole genome shotgun (WGS) entry which is preliminary data.</text>
</comment>
<reference evidence="1" key="1">
    <citation type="submission" date="2022-11" db="EMBL/GenBank/DDBJ databases">
        <authorList>
            <person name="Kikuchi T."/>
        </authorList>
    </citation>
    <scope>NUCLEOTIDE SEQUENCE</scope>
    <source>
        <strain evidence="1">PS1010</strain>
    </source>
</reference>
<keyword evidence="2" id="KW-1185">Reference proteome</keyword>
<protein>
    <submittedName>
        <fullName evidence="1">Uncharacterized protein</fullName>
    </submittedName>
</protein>
<evidence type="ECO:0000313" key="2">
    <source>
        <dbReference type="Proteomes" id="UP001152747"/>
    </source>
</evidence>
<name>A0A9P1IIB9_9PELO</name>
<gene>
    <name evidence="1" type="ORF">CAMP_LOCUS8258</name>
</gene>
<dbReference type="PANTHER" id="PTHR46454">
    <property type="entry name" value="DYNEIN AXONEMAL HEAVY CHAIN 7-RELATED"/>
    <property type="match status" value="1"/>
</dbReference>
<sequence length="322" mass="38584">MEPADSTLKKEHFKLRKHTRYLTIHKVVDQKSWQMLAYEERKRKERQKIPKIWRKSFLRYHLTQEKARQKFGRLRYKNRDDSVFVAKQWYFVLEKYPLKPRVEWSYQRVHKLNPRNERIATELEENLDCAERYSLILHFSDIYKTQLKNDVEKIAKIEKFRAKIGANRENLLRSQSLAAMKIRIFFEAKNGAIFDVQRDVLDLEDCQWVSVKKLREKLHSKISHFSHDVQNLILKKTAKNAKKRNIAHNCVVQETTNAAFNTIKNYLKIIKTKTAFISIDCMIVDRKLWVNSEQIRHFLKGRCILDTGIVISDCENLRNHIQ</sequence>
<organism evidence="1 2">
    <name type="scientific">Caenorhabditis angaria</name>
    <dbReference type="NCBI Taxonomy" id="860376"/>
    <lineage>
        <taxon>Eukaryota</taxon>
        <taxon>Metazoa</taxon>
        <taxon>Ecdysozoa</taxon>
        <taxon>Nematoda</taxon>
        <taxon>Chromadorea</taxon>
        <taxon>Rhabditida</taxon>
        <taxon>Rhabditina</taxon>
        <taxon>Rhabditomorpha</taxon>
        <taxon>Rhabditoidea</taxon>
        <taxon>Rhabditidae</taxon>
        <taxon>Peloderinae</taxon>
        <taxon>Caenorhabditis</taxon>
    </lineage>
</organism>
<accession>A0A9P1IIB9</accession>
<evidence type="ECO:0000313" key="1">
    <source>
        <dbReference type="EMBL" id="CAI5445621.1"/>
    </source>
</evidence>
<dbReference type="EMBL" id="CANHGI010000003">
    <property type="protein sequence ID" value="CAI5445621.1"/>
    <property type="molecule type" value="Genomic_DNA"/>
</dbReference>
<proteinExistence type="predicted"/>